<evidence type="ECO:0000256" key="5">
    <source>
        <dbReference type="SAM" id="Phobius"/>
    </source>
</evidence>
<dbReference type="InterPro" id="IPR033881">
    <property type="entry name" value="vWA_BatA_type"/>
</dbReference>
<keyword evidence="3 5" id="KW-1133">Transmembrane helix</keyword>
<dbReference type="PROSITE" id="PS50234">
    <property type="entry name" value="VWFA"/>
    <property type="match status" value="1"/>
</dbReference>
<evidence type="ECO:0000256" key="2">
    <source>
        <dbReference type="ARBA" id="ARBA00022692"/>
    </source>
</evidence>
<proteinExistence type="predicted"/>
<dbReference type="OrthoDB" id="6206554at2"/>
<keyword evidence="1" id="KW-1003">Cell membrane</keyword>
<dbReference type="SMART" id="SM00327">
    <property type="entry name" value="VWA"/>
    <property type="match status" value="1"/>
</dbReference>
<feature type="domain" description="VWFA" evidence="6">
    <location>
        <begin position="111"/>
        <end position="302"/>
    </location>
</feature>
<name>M7N615_9BACT</name>
<dbReference type="STRING" id="1279009.ADICEAN_02158"/>
<dbReference type="SUPFAM" id="SSF53300">
    <property type="entry name" value="vWA-like"/>
    <property type="match status" value="1"/>
</dbReference>
<dbReference type="EMBL" id="AODQ01000049">
    <property type="protein sequence ID" value="EMR02681.1"/>
    <property type="molecule type" value="Genomic_DNA"/>
</dbReference>
<reference evidence="7 8" key="1">
    <citation type="journal article" date="2013" name="Genome Announc.">
        <title>Draft Genome Sequence of Cesiribacter andamanensis Strain AMV16T, Isolated from a Soil Sample from a Mud Volcano in the Andaman Islands, India.</title>
        <authorList>
            <person name="Shivaji S."/>
            <person name="Ara S."/>
            <person name="Begum Z."/>
            <person name="Srinivas T.N."/>
            <person name="Singh A."/>
            <person name="Kumar Pinnaka A."/>
        </authorList>
    </citation>
    <scope>NUCLEOTIDE SEQUENCE [LARGE SCALE GENOMIC DNA]</scope>
    <source>
        <strain evidence="7 8">AMV16</strain>
    </source>
</reference>
<sequence length="350" mass="39843">MLESGSDKLAWLSAHWFFPETLTGFQWEYPLLLYLILLIPLVFLLRFLAAWRRRQRLEIALFSADAAWDPISLLRFLPQTLLFLALVLLCIALARPQRTNERLEQWSEGIDIMLVIDISESMNLEDLQPNRLEAAKATALQFVSGRFQDRIGLVVFSGEAFSLSPLTTDYNLLYDYIQDISYGMVQTDGTAIGSALAVATNRMRETSSKSKVIILLSDGENNAGNIDPLMAARLAYAHGIKMHTIAIGKDGRIFYGYDPTGAPNYHENTLDETTLREIARIGEGEFFRVTDTQALQTVFSQIDQMEKSEIKETRYTDTLDFYDIYLSWGMLLFLGWIFLKGTFISNILRD</sequence>
<dbReference type="InterPro" id="IPR036465">
    <property type="entry name" value="vWFA_dom_sf"/>
</dbReference>
<dbReference type="InterPro" id="IPR050768">
    <property type="entry name" value="UPF0353/GerABKA_families"/>
</dbReference>
<dbReference type="RefSeq" id="WP_009195551.1">
    <property type="nucleotide sequence ID" value="NZ_AODQ01000049.1"/>
</dbReference>
<feature type="transmembrane region" description="Helical" evidence="5">
    <location>
        <begin position="72"/>
        <end position="94"/>
    </location>
</feature>
<dbReference type="Pfam" id="PF00092">
    <property type="entry name" value="VWA"/>
    <property type="match status" value="1"/>
</dbReference>
<dbReference type="eggNOG" id="COG2304">
    <property type="taxonomic scope" value="Bacteria"/>
</dbReference>
<keyword evidence="4 5" id="KW-0472">Membrane</keyword>
<organism evidence="7 8">
    <name type="scientific">Cesiribacter andamanensis AMV16</name>
    <dbReference type="NCBI Taxonomy" id="1279009"/>
    <lineage>
        <taxon>Bacteria</taxon>
        <taxon>Pseudomonadati</taxon>
        <taxon>Bacteroidota</taxon>
        <taxon>Cytophagia</taxon>
        <taxon>Cytophagales</taxon>
        <taxon>Cesiribacteraceae</taxon>
        <taxon>Cesiribacter</taxon>
    </lineage>
</organism>
<evidence type="ECO:0000259" key="6">
    <source>
        <dbReference type="PROSITE" id="PS50234"/>
    </source>
</evidence>
<protein>
    <recommendedName>
        <fullName evidence="6">VWFA domain-containing protein</fullName>
    </recommendedName>
</protein>
<feature type="transmembrane region" description="Helical" evidence="5">
    <location>
        <begin position="31"/>
        <end position="51"/>
    </location>
</feature>
<dbReference type="Proteomes" id="UP000011910">
    <property type="component" value="Unassembled WGS sequence"/>
</dbReference>
<evidence type="ECO:0000313" key="8">
    <source>
        <dbReference type="Proteomes" id="UP000011910"/>
    </source>
</evidence>
<evidence type="ECO:0000313" key="7">
    <source>
        <dbReference type="EMBL" id="EMR02681.1"/>
    </source>
</evidence>
<dbReference type="PANTHER" id="PTHR22550">
    <property type="entry name" value="SPORE GERMINATION PROTEIN"/>
    <property type="match status" value="1"/>
</dbReference>
<evidence type="ECO:0000256" key="4">
    <source>
        <dbReference type="ARBA" id="ARBA00023136"/>
    </source>
</evidence>
<comment type="caution">
    <text evidence="7">The sequence shown here is derived from an EMBL/GenBank/DDBJ whole genome shotgun (WGS) entry which is preliminary data.</text>
</comment>
<keyword evidence="2 5" id="KW-0812">Transmembrane</keyword>
<keyword evidence="8" id="KW-1185">Reference proteome</keyword>
<dbReference type="Gene3D" id="3.40.50.410">
    <property type="entry name" value="von Willebrand factor, type A domain"/>
    <property type="match status" value="1"/>
</dbReference>
<dbReference type="PATRIC" id="fig|1279009.4.peg.2186"/>
<dbReference type="PANTHER" id="PTHR22550:SF5">
    <property type="entry name" value="LEUCINE ZIPPER PROTEIN 4"/>
    <property type="match status" value="1"/>
</dbReference>
<dbReference type="InterPro" id="IPR002035">
    <property type="entry name" value="VWF_A"/>
</dbReference>
<accession>M7N615</accession>
<dbReference type="AlphaFoldDB" id="M7N615"/>
<feature type="transmembrane region" description="Helical" evidence="5">
    <location>
        <begin position="325"/>
        <end position="348"/>
    </location>
</feature>
<dbReference type="CDD" id="cd01467">
    <property type="entry name" value="vWA_BatA_type"/>
    <property type="match status" value="1"/>
</dbReference>
<gene>
    <name evidence="7" type="ORF">ADICEAN_02158</name>
</gene>
<evidence type="ECO:0000256" key="3">
    <source>
        <dbReference type="ARBA" id="ARBA00022989"/>
    </source>
</evidence>
<evidence type="ECO:0000256" key="1">
    <source>
        <dbReference type="ARBA" id="ARBA00022475"/>
    </source>
</evidence>